<evidence type="ECO:0000313" key="4">
    <source>
        <dbReference type="EMBL" id="RRR20728.1"/>
    </source>
</evidence>
<gene>
    <name evidence="3" type="ORF">DWV08_03955</name>
    <name evidence="4" type="ORF">DXU92_17115</name>
</gene>
<protein>
    <submittedName>
        <fullName evidence="4">DUF2892 domain-containing protein</fullName>
    </submittedName>
</protein>
<keyword evidence="2" id="KW-1133">Transmembrane helix</keyword>
<accession>A0A345YLR1</accession>
<feature type="region of interest" description="Disordered" evidence="1">
    <location>
        <begin position="73"/>
        <end position="100"/>
    </location>
</feature>
<reference evidence="4 6" key="2">
    <citation type="submission" date="2018-08" db="EMBL/GenBank/DDBJ databases">
        <title>Brachybacterium saurashtrense DSM 23186.</title>
        <authorList>
            <person name="Li Y."/>
        </authorList>
    </citation>
    <scope>NUCLEOTIDE SEQUENCE [LARGE SCALE GENOMIC DNA]</scope>
    <source>
        <strain evidence="4 6">DSM 23186</strain>
    </source>
</reference>
<evidence type="ECO:0000256" key="1">
    <source>
        <dbReference type="SAM" id="MobiDB-lite"/>
    </source>
</evidence>
<dbReference type="KEGG" id="bsau:DWV08_03955"/>
<evidence type="ECO:0000313" key="3">
    <source>
        <dbReference type="EMBL" id="AXK44863.1"/>
    </source>
</evidence>
<dbReference type="AlphaFoldDB" id="A0A345YLR1"/>
<dbReference type="Proteomes" id="UP000282185">
    <property type="component" value="Unassembled WGS sequence"/>
</dbReference>
<feature type="transmembrane region" description="Helical" evidence="2">
    <location>
        <begin position="20"/>
        <end position="37"/>
    </location>
</feature>
<dbReference type="EMBL" id="QSWH01000016">
    <property type="protein sequence ID" value="RRR20728.1"/>
    <property type="molecule type" value="Genomic_DNA"/>
</dbReference>
<proteinExistence type="predicted"/>
<keyword evidence="5" id="KW-1185">Reference proteome</keyword>
<reference evidence="3 5" key="1">
    <citation type="submission" date="2018-07" db="EMBL/GenBank/DDBJ databases">
        <title>Brachybacterium saurashtrense DSM 23186 genome sequence.</title>
        <authorList>
            <person name="Guo L."/>
        </authorList>
    </citation>
    <scope>NUCLEOTIDE SEQUENCE [LARGE SCALE GENOMIC DNA]</scope>
    <source>
        <strain evidence="3 5">DSM 23186</strain>
    </source>
</reference>
<dbReference type="RefSeq" id="WP_115412616.1">
    <property type="nucleotide sequence ID" value="NZ_CP031356.1"/>
</dbReference>
<organism evidence="4 6">
    <name type="scientific">Brachybacterium saurashtrense</name>
    <dbReference type="NCBI Taxonomy" id="556288"/>
    <lineage>
        <taxon>Bacteria</taxon>
        <taxon>Bacillati</taxon>
        <taxon>Actinomycetota</taxon>
        <taxon>Actinomycetes</taxon>
        <taxon>Micrococcales</taxon>
        <taxon>Dermabacteraceae</taxon>
        <taxon>Brachybacterium</taxon>
    </lineage>
</organism>
<dbReference type="Proteomes" id="UP000254236">
    <property type="component" value="Chromosome"/>
</dbReference>
<keyword evidence="2" id="KW-0472">Membrane</keyword>
<evidence type="ECO:0000313" key="6">
    <source>
        <dbReference type="Proteomes" id="UP000282185"/>
    </source>
</evidence>
<evidence type="ECO:0000256" key="2">
    <source>
        <dbReference type="SAM" id="Phobius"/>
    </source>
</evidence>
<name>A0A345YLR1_9MICO</name>
<evidence type="ECO:0000313" key="5">
    <source>
        <dbReference type="Proteomes" id="UP000254236"/>
    </source>
</evidence>
<sequence>MRERTPRRIVCATGPGERLARGVVALLTGAFAVSMFPPGPIPAIAAAAVAAGVAFMAVTGWCPSTPTAFRAGHAETPDLPVPDARDIAGATAPITQETPQ</sequence>
<feature type="transmembrane region" description="Helical" evidence="2">
    <location>
        <begin position="43"/>
        <end position="62"/>
    </location>
</feature>
<dbReference type="EMBL" id="CP031356">
    <property type="protein sequence ID" value="AXK44863.1"/>
    <property type="molecule type" value="Genomic_DNA"/>
</dbReference>
<keyword evidence="2" id="KW-0812">Transmembrane</keyword>